<reference evidence="2" key="1">
    <citation type="submission" date="2021-01" db="EMBL/GenBank/DDBJ databases">
        <title>Modified the classification status of verrucomicrobia.</title>
        <authorList>
            <person name="Feng X."/>
        </authorList>
    </citation>
    <scope>NUCLEOTIDE SEQUENCE</scope>
    <source>
        <strain evidence="2">KCTC 22041</strain>
    </source>
</reference>
<feature type="non-terminal residue" evidence="2">
    <location>
        <position position="65"/>
    </location>
</feature>
<sequence>MADKKVEIRFETQADTKGAKDAEKALDQVKDAADDTSSAVNQVGAAADETGDELKLPEAKQGTKS</sequence>
<accession>A0A934SC44</accession>
<evidence type="ECO:0000313" key="3">
    <source>
        <dbReference type="Proteomes" id="UP000603141"/>
    </source>
</evidence>
<evidence type="ECO:0000313" key="2">
    <source>
        <dbReference type="EMBL" id="MBK1884821.1"/>
    </source>
</evidence>
<keyword evidence="3" id="KW-1185">Reference proteome</keyword>
<gene>
    <name evidence="2" type="ORF">JIN85_20595</name>
</gene>
<dbReference type="RefSeq" id="WP_200274359.1">
    <property type="nucleotide sequence ID" value="NZ_JAENIJ010000123.1"/>
</dbReference>
<organism evidence="2 3">
    <name type="scientific">Luteolibacter pohnpeiensis</name>
    <dbReference type="NCBI Taxonomy" id="454153"/>
    <lineage>
        <taxon>Bacteria</taxon>
        <taxon>Pseudomonadati</taxon>
        <taxon>Verrucomicrobiota</taxon>
        <taxon>Verrucomicrobiia</taxon>
        <taxon>Verrucomicrobiales</taxon>
        <taxon>Verrucomicrobiaceae</taxon>
        <taxon>Luteolibacter</taxon>
    </lineage>
</organism>
<proteinExistence type="predicted"/>
<name>A0A934SC44_9BACT</name>
<evidence type="ECO:0000256" key="1">
    <source>
        <dbReference type="SAM" id="MobiDB-lite"/>
    </source>
</evidence>
<comment type="caution">
    <text evidence="2">The sequence shown here is derived from an EMBL/GenBank/DDBJ whole genome shotgun (WGS) entry which is preliminary data.</text>
</comment>
<dbReference type="EMBL" id="JAENIJ010000123">
    <property type="protein sequence ID" value="MBK1884821.1"/>
    <property type="molecule type" value="Genomic_DNA"/>
</dbReference>
<feature type="region of interest" description="Disordered" evidence="1">
    <location>
        <begin position="45"/>
        <end position="65"/>
    </location>
</feature>
<protein>
    <submittedName>
        <fullName evidence="2">Uncharacterized protein</fullName>
    </submittedName>
</protein>
<dbReference type="Proteomes" id="UP000603141">
    <property type="component" value="Unassembled WGS sequence"/>
</dbReference>
<dbReference type="AlphaFoldDB" id="A0A934SC44"/>